<feature type="compositionally biased region" description="Low complexity" evidence="3">
    <location>
        <begin position="264"/>
        <end position="287"/>
    </location>
</feature>
<protein>
    <submittedName>
        <fullName evidence="6">Uncharacterized protein</fullName>
    </submittedName>
</protein>
<evidence type="ECO:0000256" key="3">
    <source>
        <dbReference type="SAM" id="MobiDB-lite"/>
    </source>
</evidence>
<dbReference type="SUPFAM" id="SSF48403">
    <property type="entry name" value="Ankyrin repeat"/>
    <property type="match status" value="1"/>
</dbReference>
<dbReference type="PANTHER" id="PTHR45647">
    <property type="entry name" value="OS02G0152300 PROTEIN"/>
    <property type="match status" value="1"/>
</dbReference>
<reference evidence="6 7" key="1">
    <citation type="journal article" date="2007" name="Science">
        <title>The Chlamydomonas genome reveals the evolution of key animal and plant functions.</title>
        <authorList>
            <person name="Merchant S.S."/>
            <person name="Prochnik S.E."/>
            <person name="Vallon O."/>
            <person name="Harris E.H."/>
            <person name="Karpowicz S.J."/>
            <person name="Witman G.B."/>
            <person name="Terry A."/>
            <person name="Salamov A."/>
            <person name="Fritz-Laylin L.K."/>
            <person name="Marechal-Drouard L."/>
            <person name="Marshall W.F."/>
            <person name="Qu L.H."/>
            <person name="Nelson D.R."/>
            <person name="Sanderfoot A.A."/>
            <person name="Spalding M.H."/>
            <person name="Kapitonov V.V."/>
            <person name="Ren Q."/>
            <person name="Ferris P."/>
            <person name="Lindquist E."/>
            <person name="Shapiro H."/>
            <person name="Lucas S.M."/>
            <person name="Grimwood J."/>
            <person name="Schmutz J."/>
            <person name="Cardol P."/>
            <person name="Cerutti H."/>
            <person name="Chanfreau G."/>
            <person name="Chen C.L."/>
            <person name="Cognat V."/>
            <person name="Croft M.T."/>
            <person name="Dent R."/>
            <person name="Dutcher S."/>
            <person name="Fernandez E."/>
            <person name="Fukuzawa H."/>
            <person name="Gonzalez-Ballester D."/>
            <person name="Gonzalez-Halphen D."/>
            <person name="Hallmann A."/>
            <person name="Hanikenne M."/>
            <person name="Hippler M."/>
            <person name="Inwood W."/>
            <person name="Jabbari K."/>
            <person name="Kalanon M."/>
            <person name="Kuras R."/>
            <person name="Lefebvre P.A."/>
            <person name="Lemaire S.D."/>
            <person name="Lobanov A.V."/>
            <person name="Lohr M."/>
            <person name="Manuell A."/>
            <person name="Meier I."/>
            <person name="Mets L."/>
            <person name="Mittag M."/>
            <person name="Mittelmeier T."/>
            <person name="Moroney J.V."/>
            <person name="Moseley J."/>
            <person name="Napoli C."/>
            <person name="Nedelcu A.M."/>
            <person name="Niyogi K."/>
            <person name="Novoselov S.V."/>
            <person name="Paulsen I.T."/>
            <person name="Pazour G."/>
            <person name="Purton S."/>
            <person name="Ral J.P."/>
            <person name="Riano-Pachon D.M."/>
            <person name="Riekhof W."/>
            <person name="Rymarquis L."/>
            <person name="Schroda M."/>
            <person name="Stern D."/>
            <person name="Umen J."/>
            <person name="Willows R."/>
            <person name="Wilson N."/>
            <person name="Zimmer S.L."/>
            <person name="Allmer J."/>
            <person name="Balk J."/>
            <person name="Bisova K."/>
            <person name="Chen C.J."/>
            <person name="Elias M."/>
            <person name="Gendler K."/>
            <person name="Hauser C."/>
            <person name="Lamb M.R."/>
            <person name="Ledford H."/>
            <person name="Long J.C."/>
            <person name="Minagawa J."/>
            <person name="Page M.D."/>
            <person name="Pan J."/>
            <person name="Pootakham W."/>
            <person name="Roje S."/>
            <person name="Rose A."/>
            <person name="Stahlberg E."/>
            <person name="Terauchi A.M."/>
            <person name="Yang P."/>
            <person name="Ball S."/>
            <person name="Bowler C."/>
            <person name="Dieckmann C.L."/>
            <person name="Gladyshev V.N."/>
            <person name="Green P."/>
            <person name="Jorgensen R."/>
            <person name="Mayfield S."/>
            <person name="Mueller-Roeber B."/>
            <person name="Rajamani S."/>
            <person name="Sayre R.T."/>
            <person name="Brokstein P."/>
            <person name="Dubchak I."/>
            <person name="Goodstein D."/>
            <person name="Hornick L."/>
            <person name="Huang Y.W."/>
            <person name="Jhaveri J."/>
            <person name="Luo Y."/>
            <person name="Martinez D."/>
            <person name="Ngau W.C."/>
            <person name="Otillar B."/>
            <person name="Poliakov A."/>
            <person name="Porter A."/>
            <person name="Szajkowski L."/>
            <person name="Werner G."/>
            <person name="Zhou K."/>
            <person name="Grigoriev I.V."/>
            <person name="Rokhsar D.S."/>
            <person name="Grossman A.R."/>
        </authorList>
    </citation>
    <scope>NUCLEOTIDE SEQUENCE [LARGE SCALE GENOMIC DNA]</scope>
    <source>
        <strain evidence="7">CC-503</strain>
    </source>
</reference>
<feature type="repeat" description="ANK" evidence="2">
    <location>
        <begin position="68"/>
        <end position="100"/>
    </location>
</feature>
<dbReference type="KEGG" id="cre:CHLRE_12g532050v5"/>
<name>A0A2K3D4W4_CHLRE</name>
<dbReference type="EMBL" id="CM008973">
    <property type="protein sequence ID" value="PNW75571.1"/>
    <property type="molecule type" value="Genomic_DNA"/>
</dbReference>
<feature type="compositionally biased region" description="Polar residues" evidence="3">
    <location>
        <begin position="413"/>
        <end position="424"/>
    </location>
</feature>
<dbReference type="OrthoDB" id="535797at2759"/>
<dbReference type="GO" id="GO:0004842">
    <property type="term" value="F:ubiquitin-protein transferase activity"/>
    <property type="evidence" value="ECO:0007669"/>
    <property type="project" value="InterPro"/>
</dbReference>
<dbReference type="GeneID" id="5718561"/>
<dbReference type="InterPro" id="IPR002110">
    <property type="entry name" value="Ankyrin_rpt"/>
</dbReference>
<dbReference type="SMART" id="SM00504">
    <property type="entry name" value="Ubox"/>
    <property type="match status" value="1"/>
</dbReference>
<sequence>MGNSLHKACSEKDLQKVRVLVLQHPGQINQQEKEMDWTPLHIAAFKGSDPIVRELMARGARHDITDKEGRTALHLAALNGFSAVVTDLLRRGASPAARDKNGKAPYDYAVQKHPNVAALLGGPPPPATQPAAAAADAGDWGGTVASPRSAGGAAAAAPQPQPSGRLASGPGGSQHDLFAGAHAPPAAQPGLGYPAAPAFPVSPTAAATGVPPYGYGYGAGAYGTAPPPNTSVAPPAAGAYAYPQRPQPYQAPTGAAAPPPQPQQQPYYQYPSAPAPGNAGGAAAAASHPPPAPPTAPSVPVAPAHSGPPPHGREGGGGGNSSVAPPPAPASDLDWGPPAPSDWGDEPDTAADAPPPRRPGFNPIMSARFQLEKLLGAGLAQLGIHSGGGAGNGQWGHGGGGGGSAHGSTSASQPLSQQGSGSTLPPTPGRTAPAYHPPGQPHPHLHPHQAGPSPLGPMAGHGGLLSEGSTTSVSSISMAGRTYSYDDLRAATGGFSPINKLGEGGYGPVYRGTLDGIPVAVKVMDCTEGAMQGRNEFEAEVRILSGLHHPHVVLLIGSCPDKGILVYELMPNGSLETHLFGWEGGRSANAGGARGPVPLGWRHRVRIAAEVASALLFLHSAPTPIVHMDLKPANILLDEHLTAKLGDVGLARLAPTLGAPSGPAAAAAAAAGGVKSTIKDSRLVGTFEYMDPEYMRTGEYSARSDVYALGMVLLQLLTGREGAQVVSVVESARRQPLGFGPCIDPRAGDWPAAEAMAFADLALRCVEYRRQDRPDLRTVVLPTLMQLKQRTQLYEQQQPTAASSPSPLGGDAVPPMFLCPITQDVMEDPVVAADGYTYERLAITEWVSRSPTSPLTNMRLEHTQVVPNLTLRSAIKEWRQQQQHPRRSGPGAVVGAVVGTGAGAPEGAPSAPPMTSAPPVRARADAGGW</sequence>
<feature type="repeat" description="ANK" evidence="2">
    <location>
        <begin position="35"/>
        <end position="67"/>
    </location>
</feature>
<feature type="domain" description="Protein kinase" evidence="4">
    <location>
        <begin position="495"/>
        <end position="784"/>
    </location>
</feature>
<evidence type="ECO:0000259" key="5">
    <source>
        <dbReference type="PROSITE" id="PS51698"/>
    </source>
</evidence>
<dbReference type="InterPro" id="IPR000719">
    <property type="entry name" value="Prot_kinase_dom"/>
</dbReference>
<dbReference type="InterPro" id="IPR013083">
    <property type="entry name" value="Znf_RING/FYVE/PHD"/>
</dbReference>
<dbReference type="OMA" id="AQDAKTH"/>
<dbReference type="UniPathway" id="UPA00143"/>
<dbReference type="Gene3D" id="3.30.40.10">
    <property type="entry name" value="Zinc/RING finger domain, C3HC4 (zinc finger)"/>
    <property type="match status" value="1"/>
</dbReference>
<dbReference type="PANTHER" id="PTHR45647:SF139">
    <property type="entry name" value="OS02G0152300 PROTEIN"/>
    <property type="match status" value="1"/>
</dbReference>
<dbReference type="SMART" id="SM00220">
    <property type="entry name" value="S_TKc"/>
    <property type="match status" value="1"/>
</dbReference>
<dbReference type="InParanoid" id="A0A2K3D4W4"/>
<keyword evidence="2" id="KW-0040">ANK repeat</keyword>
<dbReference type="AlphaFoldDB" id="A0A2K3D4W4"/>
<feature type="region of interest" description="Disordered" evidence="3">
    <location>
        <begin position="390"/>
        <end position="470"/>
    </location>
</feature>
<dbReference type="PROSITE" id="PS00108">
    <property type="entry name" value="PROTEIN_KINASE_ST"/>
    <property type="match status" value="1"/>
</dbReference>
<dbReference type="RefSeq" id="XP_042918674.1">
    <property type="nucleotide sequence ID" value="XM_043068579.1"/>
</dbReference>
<proteinExistence type="predicted"/>
<feature type="domain" description="U-box" evidence="5">
    <location>
        <begin position="812"/>
        <end position="885"/>
    </location>
</feature>
<gene>
    <name evidence="6" type="ORF">CHLRE_12g532050v5</name>
</gene>
<keyword evidence="7" id="KW-1185">Reference proteome</keyword>
<dbReference type="STRING" id="3055.A0A2K3D4W4"/>
<evidence type="ECO:0000313" key="7">
    <source>
        <dbReference type="Proteomes" id="UP000006906"/>
    </source>
</evidence>
<dbReference type="PROSITE" id="PS50088">
    <property type="entry name" value="ANK_REPEAT"/>
    <property type="match status" value="2"/>
</dbReference>
<dbReference type="SUPFAM" id="SSF57850">
    <property type="entry name" value="RING/U-box"/>
    <property type="match status" value="1"/>
</dbReference>
<dbReference type="PROSITE" id="PS50297">
    <property type="entry name" value="ANK_REP_REGION"/>
    <property type="match status" value="2"/>
</dbReference>
<feature type="compositionally biased region" description="Low complexity" evidence="3">
    <location>
        <begin position="236"/>
        <end position="256"/>
    </location>
</feature>
<dbReference type="PROSITE" id="PS50011">
    <property type="entry name" value="PROTEIN_KINASE_DOM"/>
    <property type="match status" value="1"/>
</dbReference>
<dbReference type="GO" id="GO:0005524">
    <property type="term" value="F:ATP binding"/>
    <property type="evidence" value="ECO:0007669"/>
    <property type="project" value="InterPro"/>
</dbReference>
<dbReference type="SMART" id="SM00248">
    <property type="entry name" value="ANK"/>
    <property type="match status" value="2"/>
</dbReference>
<dbReference type="Gene3D" id="3.30.200.20">
    <property type="entry name" value="Phosphorylase Kinase, domain 1"/>
    <property type="match status" value="1"/>
</dbReference>
<accession>A0A2K3D4W4</accession>
<dbReference type="Proteomes" id="UP000006906">
    <property type="component" value="Chromosome 12"/>
</dbReference>
<dbReference type="Gene3D" id="1.10.510.10">
    <property type="entry name" value="Transferase(Phosphotransferase) domain 1"/>
    <property type="match status" value="1"/>
</dbReference>
<dbReference type="InterPro" id="IPR036770">
    <property type="entry name" value="Ankyrin_rpt-contain_sf"/>
</dbReference>
<dbReference type="InterPro" id="IPR008271">
    <property type="entry name" value="Ser/Thr_kinase_AS"/>
</dbReference>
<dbReference type="InterPro" id="IPR051348">
    <property type="entry name" value="U-box_ubiquitin_ligases"/>
</dbReference>
<dbReference type="InterPro" id="IPR003613">
    <property type="entry name" value="Ubox_domain"/>
</dbReference>
<evidence type="ECO:0000313" key="6">
    <source>
        <dbReference type="EMBL" id="PNW75571.1"/>
    </source>
</evidence>
<dbReference type="Pfam" id="PF00069">
    <property type="entry name" value="Pkinase"/>
    <property type="match status" value="1"/>
</dbReference>
<evidence type="ECO:0000259" key="4">
    <source>
        <dbReference type="PROSITE" id="PS50011"/>
    </source>
</evidence>
<dbReference type="SUPFAM" id="SSF56112">
    <property type="entry name" value="Protein kinase-like (PK-like)"/>
    <property type="match status" value="1"/>
</dbReference>
<dbReference type="PROSITE" id="PS51698">
    <property type="entry name" value="U_BOX"/>
    <property type="match status" value="1"/>
</dbReference>
<dbReference type="GO" id="GO:0016567">
    <property type="term" value="P:protein ubiquitination"/>
    <property type="evidence" value="ECO:0007669"/>
    <property type="project" value="UniProtKB-UniPathway"/>
</dbReference>
<dbReference type="GO" id="GO:0004672">
    <property type="term" value="F:protein kinase activity"/>
    <property type="evidence" value="ECO:0007669"/>
    <property type="project" value="InterPro"/>
</dbReference>
<feature type="region of interest" description="Disordered" evidence="3">
    <location>
        <begin position="879"/>
        <end position="929"/>
    </location>
</feature>
<dbReference type="InterPro" id="IPR011009">
    <property type="entry name" value="Kinase-like_dom_sf"/>
</dbReference>
<evidence type="ECO:0000256" key="2">
    <source>
        <dbReference type="PROSITE-ProRule" id="PRU00023"/>
    </source>
</evidence>
<dbReference type="CDD" id="cd16655">
    <property type="entry name" value="RING-Ubox_WDSUB1-like"/>
    <property type="match status" value="1"/>
</dbReference>
<keyword evidence="1" id="KW-0833">Ubl conjugation pathway</keyword>
<organism evidence="6 7">
    <name type="scientific">Chlamydomonas reinhardtii</name>
    <name type="common">Chlamydomonas smithii</name>
    <dbReference type="NCBI Taxonomy" id="3055"/>
    <lineage>
        <taxon>Eukaryota</taxon>
        <taxon>Viridiplantae</taxon>
        <taxon>Chlorophyta</taxon>
        <taxon>core chlorophytes</taxon>
        <taxon>Chlorophyceae</taxon>
        <taxon>CS clade</taxon>
        <taxon>Chlamydomonadales</taxon>
        <taxon>Chlamydomonadaceae</taxon>
        <taxon>Chlamydomonas</taxon>
    </lineage>
</organism>
<feature type="compositionally biased region" description="Low complexity" evidence="3">
    <location>
        <begin position="129"/>
        <end position="165"/>
    </location>
</feature>
<feature type="compositionally biased region" description="Gly residues" evidence="3">
    <location>
        <begin position="390"/>
        <end position="405"/>
    </location>
</feature>
<feature type="compositionally biased region" description="Pro residues" evidence="3">
    <location>
        <begin position="288"/>
        <end position="297"/>
    </location>
</feature>
<dbReference type="PaxDb" id="3055-EDP03484"/>
<dbReference type="Gramene" id="PNW75571">
    <property type="protein sequence ID" value="PNW75571"/>
    <property type="gene ID" value="CHLRE_12g532050v5"/>
</dbReference>
<dbReference type="Pfam" id="PF04564">
    <property type="entry name" value="U-box"/>
    <property type="match status" value="1"/>
</dbReference>
<dbReference type="Pfam" id="PF12796">
    <property type="entry name" value="Ank_2"/>
    <property type="match status" value="1"/>
</dbReference>
<evidence type="ECO:0000256" key="1">
    <source>
        <dbReference type="ARBA" id="ARBA00022786"/>
    </source>
</evidence>
<dbReference type="Gene3D" id="1.25.40.20">
    <property type="entry name" value="Ankyrin repeat-containing domain"/>
    <property type="match status" value="1"/>
</dbReference>
<feature type="region of interest" description="Disordered" evidence="3">
    <location>
        <begin position="236"/>
        <end position="363"/>
    </location>
</feature>
<feature type="region of interest" description="Disordered" evidence="3">
    <location>
        <begin position="117"/>
        <end position="185"/>
    </location>
</feature>